<dbReference type="AlphaFoldDB" id="A0A7I7K5R9"/>
<dbReference type="Proteomes" id="UP000467006">
    <property type="component" value="Chromosome"/>
</dbReference>
<dbReference type="Pfam" id="PF14012">
    <property type="entry name" value="DUF4229"/>
    <property type="match status" value="1"/>
</dbReference>
<protein>
    <submittedName>
        <fullName evidence="1">Membrane protein</fullName>
    </submittedName>
</protein>
<dbReference type="KEGG" id="mdu:MDUV_36990"/>
<reference evidence="1 2" key="1">
    <citation type="journal article" date="2019" name="Emerg. Microbes Infect.">
        <title>Comprehensive subspecies identification of 175 nontuberculous mycobacteria species based on 7547 genomic profiles.</title>
        <authorList>
            <person name="Matsumoto Y."/>
            <person name="Kinjo T."/>
            <person name="Motooka D."/>
            <person name="Nabeya D."/>
            <person name="Jung N."/>
            <person name="Uechi K."/>
            <person name="Horii T."/>
            <person name="Iida T."/>
            <person name="Fujita J."/>
            <person name="Nakamura S."/>
        </authorList>
    </citation>
    <scope>NUCLEOTIDE SEQUENCE [LARGE SCALE GENOMIC DNA]</scope>
    <source>
        <strain evidence="1 2">JCM 6396</strain>
    </source>
</reference>
<dbReference type="EMBL" id="AP022563">
    <property type="protein sequence ID" value="BBX18839.1"/>
    <property type="molecule type" value="Genomic_DNA"/>
</dbReference>
<gene>
    <name evidence="1" type="ORF">MDUV_36990</name>
</gene>
<accession>A0A7I7K5R9</accession>
<dbReference type="InterPro" id="IPR025323">
    <property type="entry name" value="DUF4229"/>
</dbReference>
<evidence type="ECO:0000313" key="1">
    <source>
        <dbReference type="EMBL" id="BBX18839.1"/>
    </source>
</evidence>
<organism evidence="1 2">
    <name type="scientific">Mycolicibacterium duvalii</name>
    <dbReference type="NCBI Taxonomy" id="39688"/>
    <lineage>
        <taxon>Bacteria</taxon>
        <taxon>Bacillati</taxon>
        <taxon>Actinomycetota</taxon>
        <taxon>Actinomycetes</taxon>
        <taxon>Mycobacteriales</taxon>
        <taxon>Mycobacteriaceae</taxon>
        <taxon>Mycolicibacterium</taxon>
    </lineage>
</organism>
<proteinExistence type="predicted"/>
<keyword evidence="2" id="KW-1185">Reference proteome</keyword>
<evidence type="ECO:0000313" key="2">
    <source>
        <dbReference type="Proteomes" id="UP000467006"/>
    </source>
</evidence>
<name>A0A7I7K5R9_9MYCO</name>
<dbReference type="RefSeq" id="WP_098000789.1">
    <property type="nucleotide sequence ID" value="NZ_AP022563.1"/>
</dbReference>
<sequence>MSEDPRPTARLLADVLAYTAARLLLVAALAAVIVGGGHVLGIREFPVVLALLFAIVIALPLGIWLFTPLRRRATESIAVWDERRRRDREQLRARLRGETAPQPADSDIEGRTDDRS</sequence>